<dbReference type="GO" id="GO:0042626">
    <property type="term" value="F:ATPase-coupled transmembrane transporter activity"/>
    <property type="evidence" value="ECO:0007669"/>
    <property type="project" value="TreeGrafter"/>
</dbReference>
<dbReference type="GO" id="GO:0043190">
    <property type="term" value="C:ATP-binding cassette (ABC) transporter complex"/>
    <property type="evidence" value="ECO:0007669"/>
    <property type="project" value="TreeGrafter"/>
</dbReference>
<keyword evidence="4 6" id="KW-0067">ATP-binding</keyword>
<dbReference type="OrthoDB" id="9809450at2"/>
<gene>
    <name evidence="6" type="ORF">DQK91_01015</name>
</gene>
<dbReference type="PANTHER" id="PTHR43553">
    <property type="entry name" value="HEAVY METAL TRANSPORTER"/>
    <property type="match status" value="1"/>
</dbReference>
<feature type="domain" description="ABC transporter" evidence="5">
    <location>
        <begin position="2"/>
        <end position="235"/>
    </location>
</feature>
<dbReference type="InterPro" id="IPR027417">
    <property type="entry name" value="P-loop_NTPase"/>
</dbReference>
<dbReference type="EMBL" id="QMIF01000001">
    <property type="protein sequence ID" value="TVM36537.1"/>
    <property type="molecule type" value="Genomic_DNA"/>
</dbReference>
<dbReference type="SUPFAM" id="SSF52540">
    <property type="entry name" value="P-loop containing nucleoside triphosphate hydrolases"/>
    <property type="match status" value="1"/>
</dbReference>
<protein>
    <submittedName>
        <fullName evidence="6">ABC transporter ATP-binding protein</fullName>
    </submittedName>
</protein>
<organism evidence="6 7">
    <name type="scientific">Oceanidesulfovibrio marinus</name>
    <dbReference type="NCBI Taxonomy" id="370038"/>
    <lineage>
        <taxon>Bacteria</taxon>
        <taxon>Pseudomonadati</taxon>
        <taxon>Thermodesulfobacteriota</taxon>
        <taxon>Desulfovibrionia</taxon>
        <taxon>Desulfovibrionales</taxon>
        <taxon>Desulfovibrionaceae</taxon>
        <taxon>Oceanidesulfovibrio</taxon>
    </lineage>
</organism>
<dbReference type="Proteomes" id="UP000434052">
    <property type="component" value="Unassembled WGS sequence"/>
</dbReference>
<dbReference type="InterPro" id="IPR017871">
    <property type="entry name" value="ABC_transporter-like_CS"/>
</dbReference>
<dbReference type="PROSITE" id="PS50893">
    <property type="entry name" value="ABC_TRANSPORTER_2"/>
    <property type="match status" value="1"/>
</dbReference>
<dbReference type="Gene3D" id="3.40.50.300">
    <property type="entry name" value="P-loop containing nucleotide triphosphate hydrolases"/>
    <property type="match status" value="1"/>
</dbReference>
<reference evidence="6 7" key="1">
    <citation type="submission" date="2018-06" db="EMBL/GenBank/DDBJ databases">
        <title>Complete genome of Desulfovibrio marinus P48SEP.</title>
        <authorList>
            <person name="Crispim J.S."/>
            <person name="Vidigal P.M.P."/>
            <person name="Silva L.C.F."/>
            <person name="Araujo L.C."/>
            <person name="Laguardia C.N."/>
            <person name="Dias R.S."/>
            <person name="Sousa M.P."/>
            <person name="Paula S.O."/>
            <person name="Silva C."/>
        </authorList>
    </citation>
    <scope>NUCLEOTIDE SEQUENCE [LARGE SCALE GENOMIC DNA]</scope>
    <source>
        <strain evidence="6 7">P48SEP</strain>
    </source>
</reference>
<evidence type="ECO:0000256" key="3">
    <source>
        <dbReference type="ARBA" id="ARBA00022741"/>
    </source>
</evidence>
<evidence type="ECO:0000313" key="6">
    <source>
        <dbReference type="EMBL" id="TVM36537.1"/>
    </source>
</evidence>
<accession>A0A6P1ZPV2</accession>
<comment type="caution">
    <text evidence="6">The sequence shown here is derived from an EMBL/GenBank/DDBJ whole genome shotgun (WGS) entry which is preliminary data.</text>
</comment>
<comment type="similarity">
    <text evidence="1">Belongs to the ABC transporter superfamily.</text>
</comment>
<evidence type="ECO:0000256" key="2">
    <source>
        <dbReference type="ARBA" id="ARBA00022448"/>
    </source>
</evidence>
<keyword evidence="3" id="KW-0547">Nucleotide-binding</keyword>
<dbReference type="CDD" id="cd03225">
    <property type="entry name" value="ABC_cobalt_CbiO_domain1"/>
    <property type="match status" value="1"/>
</dbReference>
<dbReference type="AlphaFoldDB" id="A0A6P1ZPV2"/>
<dbReference type="PROSITE" id="PS00211">
    <property type="entry name" value="ABC_TRANSPORTER_1"/>
    <property type="match status" value="1"/>
</dbReference>
<dbReference type="GO" id="GO:0005524">
    <property type="term" value="F:ATP binding"/>
    <property type="evidence" value="ECO:0007669"/>
    <property type="project" value="UniProtKB-KW"/>
</dbReference>
<evidence type="ECO:0000256" key="4">
    <source>
        <dbReference type="ARBA" id="ARBA00022840"/>
    </source>
</evidence>
<keyword evidence="2" id="KW-0813">Transport</keyword>
<sequence>MISVEHCTYRHRHQQREEKSALDDVSFTVERGSLLCLAGANGGGKSTLLGILAGLLTPASGRVVVDGHASPGAEDDIRTVVALVLQEADLQVLGATVEEDLLLGSPPDDEEGATRARETAARLGISHLMERPVSALSHGEKRKLCIAAQLACGPKVLLLDEPFSGLDYHGILEMRAILAANREAGLTQIASTHDLEPLADLADSLAVLRHGRLALHGPVEEQLDRLAELGVRPPCSWTSGRRLGPWR</sequence>
<evidence type="ECO:0000313" key="7">
    <source>
        <dbReference type="Proteomes" id="UP000434052"/>
    </source>
</evidence>
<dbReference type="Pfam" id="PF00005">
    <property type="entry name" value="ABC_tran"/>
    <property type="match status" value="1"/>
</dbReference>
<dbReference type="SMART" id="SM00382">
    <property type="entry name" value="AAA"/>
    <property type="match status" value="1"/>
</dbReference>
<dbReference type="InterPro" id="IPR050095">
    <property type="entry name" value="ECF_ABC_transporter_ATP-bd"/>
</dbReference>
<dbReference type="InterPro" id="IPR003439">
    <property type="entry name" value="ABC_transporter-like_ATP-bd"/>
</dbReference>
<dbReference type="InterPro" id="IPR015856">
    <property type="entry name" value="ABC_transpr_CbiO/EcfA_su"/>
</dbReference>
<evidence type="ECO:0000259" key="5">
    <source>
        <dbReference type="PROSITE" id="PS50893"/>
    </source>
</evidence>
<dbReference type="RefSeq" id="WP_144233572.1">
    <property type="nucleotide sequence ID" value="NZ_QMIF01000001.1"/>
</dbReference>
<dbReference type="InterPro" id="IPR003593">
    <property type="entry name" value="AAA+_ATPase"/>
</dbReference>
<dbReference type="GO" id="GO:0016887">
    <property type="term" value="F:ATP hydrolysis activity"/>
    <property type="evidence" value="ECO:0007669"/>
    <property type="project" value="InterPro"/>
</dbReference>
<proteinExistence type="inferred from homology"/>
<evidence type="ECO:0000256" key="1">
    <source>
        <dbReference type="ARBA" id="ARBA00005417"/>
    </source>
</evidence>
<name>A0A6P1ZPV2_9BACT</name>
<dbReference type="PANTHER" id="PTHR43553:SF24">
    <property type="entry name" value="ENERGY-COUPLING FACTOR TRANSPORTER ATP-BINDING PROTEIN ECFA1"/>
    <property type="match status" value="1"/>
</dbReference>